<protein>
    <submittedName>
        <fullName evidence="4">Uncharacterized protein</fullName>
    </submittedName>
</protein>
<feature type="region of interest" description="Disordered" evidence="3">
    <location>
        <begin position="60"/>
        <end position="79"/>
    </location>
</feature>
<dbReference type="GO" id="GO:0000981">
    <property type="term" value="F:DNA-binding transcription factor activity, RNA polymerase II-specific"/>
    <property type="evidence" value="ECO:0007669"/>
    <property type="project" value="TreeGrafter"/>
</dbReference>
<comment type="caution">
    <text evidence="4">The sequence shown here is derived from an EMBL/GenBank/DDBJ whole genome shotgun (WGS) entry which is preliminary data.</text>
</comment>
<dbReference type="PANTHER" id="PTHR12611:SF0">
    <property type="entry name" value="PURINE-RICH BINDING PROTEIN-ALPHA, ISOFORM B"/>
    <property type="match status" value="1"/>
</dbReference>
<comment type="similarity">
    <text evidence="1">Belongs to the PUR DNA-binding protein family.</text>
</comment>
<proteinExistence type="inferred from homology"/>
<keyword evidence="2" id="KW-0238">DNA-binding</keyword>
<dbReference type="GO" id="GO:0032422">
    <property type="term" value="F:purine-rich negative regulatory element binding"/>
    <property type="evidence" value="ECO:0007669"/>
    <property type="project" value="InterPro"/>
</dbReference>
<dbReference type="InterPro" id="IPR006628">
    <property type="entry name" value="PUR-bd_fam"/>
</dbReference>
<evidence type="ECO:0000256" key="2">
    <source>
        <dbReference type="ARBA" id="ARBA00023125"/>
    </source>
</evidence>
<evidence type="ECO:0000313" key="5">
    <source>
        <dbReference type="Proteomes" id="UP001163046"/>
    </source>
</evidence>
<dbReference type="AlphaFoldDB" id="A0A9W9YLR0"/>
<accession>A0A9W9YLR0</accession>
<keyword evidence="5" id="KW-1185">Reference proteome</keyword>
<evidence type="ECO:0000256" key="3">
    <source>
        <dbReference type="SAM" id="MobiDB-lite"/>
    </source>
</evidence>
<name>A0A9W9YLR0_9CNID</name>
<gene>
    <name evidence="4" type="ORF">OS493_024377</name>
</gene>
<reference evidence="4" key="1">
    <citation type="submission" date="2023-01" db="EMBL/GenBank/DDBJ databases">
        <title>Genome assembly of the deep-sea coral Lophelia pertusa.</title>
        <authorList>
            <person name="Herrera S."/>
            <person name="Cordes E."/>
        </authorList>
    </citation>
    <scope>NUCLEOTIDE SEQUENCE</scope>
    <source>
        <strain evidence="4">USNM1676648</strain>
        <tissue evidence="4">Polyp</tissue>
    </source>
</reference>
<dbReference type="PANTHER" id="PTHR12611">
    <property type="entry name" value="PUR-TRANSCRIPTIONAL ACTIVATOR"/>
    <property type="match status" value="1"/>
</dbReference>
<dbReference type="SMART" id="SM00712">
    <property type="entry name" value="PUR"/>
    <property type="match status" value="2"/>
</dbReference>
<dbReference type="Proteomes" id="UP001163046">
    <property type="component" value="Unassembled WGS sequence"/>
</dbReference>
<dbReference type="Gene3D" id="3.30.2450.30">
    <property type="match status" value="2"/>
</dbReference>
<dbReference type="OrthoDB" id="523901at2759"/>
<sequence>MAGAEHGNTEADVGEGRMAASDTELFSKSLKIQSKRFYVDVKQNRRGKFIKIAEVSINRSAPKREEEATEESGNLMSESIRGPNNRMYYLDLKENNRGKFLKINQTGTYGRGGRTNIAVPAQGIVDIRNALSEVLEEYGSEEEEVASDLPPSREQRVEQKRFYLMLVAIQEECI</sequence>
<evidence type="ECO:0000256" key="1">
    <source>
        <dbReference type="ARBA" id="ARBA00009251"/>
    </source>
</evidence>
<dbReference type="EMBL" id="MU827320">
    <property type="protein sequence ID" value="KAJ7357569.1"/>
    <property type="molecule type" value="Genomic_DNA"/>
</dbReference>
<dbReference type="GO" id="GO:0005634">
    <property type="term" value="C:nucleus"/>
    <property type="evidence" value="ECO:0007669"/>
    <property type="project" value="TreeGrafter"/>
</dbReference>
<evidence type="ECO:0000313" key="4">
    <source>
        <dbReference type="EMBL" id="KAJ7357569.1"/>
    </source>
</evidence>
<dbReference type="GO" id="GO:0000977">
    <property type="term" value="F:RNA polymerase II transcription regulatory region sequence-specific DNA binding"/>
    <property type="evidence" value="ECO:0007669"/>
    <property type="project" value="InterPro"/>
</dbReference>
<dbReference type="Pfam" id="PF04845">
    <property type="entry name" value="PurA"/>
    <property type="match status" value="2"/>
</dbReference>
<organism evidence="4 5">
    <name type="scientific">Desmophyllum pertusum</name>
    <dbReference type="NCBI Taxonomy" id="174260"/>
    <lineage>
        <taxon>Eukaryota</taxon>
        <taxon>Metazoa</taxon>
        <taxon>Cnidaria</taxon>
        <taxon>Anthozoa</taxon>
        <taxon>Hexacorallia</taxon>
        <taxon>Scleractinia</taxon>
        <taxon>Caryophylliina</taxon>
        <taxon>Caryophylliidae</taxon>
        <taxon>Desmophyllum</taxon>
    </lineage>
</organism>